<dbReference type="Pfam" id="PF00067">
    <property type="entry name" value="p450"/>
    <property type="match status" value="1"/>
</dbReference>
<proteinExistence type="inferred from homology"/>
<keyword evidence="5" id="KW-0812">Transmembrane</keyword>
<comment type="caution">
    <text evidence="6">The sequence shown here is derived from an EMBL/GenBank/DDBJ whole genome shotgun (WGS) entry which is preliminary data.</text>
</comment>
<dbReference type="GO" id="GO:0016705">
    <property type="term" value="F:oxidoreductase activity, acting on paired donors, with incorporation or reduction of molecular oxygen"/>
    <property type="evidence" value="ECO:0007669"/>
    <property type="project" value="InterPro"/>
</dbReference>
<keyword evidence="7" id="KW-1185">Reference proteome</keyword>
<keyword evidence="3" id="KW-0479">Metal-binding</keyword>
<evidence type="ECO:0000256" key="3">
    <source>
        <dbReference type="ARBA" id="ARBA00022723"/>
    </source>
</evidence>
<reference evidence="6" key="1">
    <citation type="submission" date="2023-01" db="EMBL/GenBank/DDBJ databases">
        <title>Colletotrichum chrysophilum M932 genome sequence.</title>
        <authorList>
            <person name="Baroncelli R."/>
        </authorList>
    </citation>
    <scope>NUCLEOTIDE SEQUENCE</scope>
    <source>
        <strain evidence="6">M932</strain>
    </source>
</reference>
<dbReference type="GO" id="GO:0020037">
    <property type="term" value="F:heme binding"/>
    <property type="evidence" value="ECO:0007669"/>
    <property type="project" value="InterPro"/>
</dbReference>
<comment type="similarity">
    <text evidence="1">Belongs to the cytochrome P450 family.</text>
</comment>
<dbReference type="SUPFAM" id="SSF48264">
    <property type="entry name" value="Cytochrome P450"/>
    <property type="match status" value="1"/>
</dbReference>
<dbReference type="PANTHER" id="PTHR24304">
    <property type="entry name" value="CYTOCHROME P450 FAMILY 7"/>
    <property type="match status" value="1"/>
</dbReference>
<organism evidence="6 7">
    <name type="scientific">Colletotrichum chrysophilum</name>
    <dbReference type="NCBI Taxonomy" id="1836956"/>
    <lineage>
        <taxon>Eukaryota</taxon>
        <taxon>Fungi</taxon>
        <taxon>Dikarya</taxon>
        <taxon>Ascomycota</taxon>
        <taxon>Pezizomycotina</taxon>
        <taxon>Sordariomycetes</taxon>
        <taxon>Hypocreomycetidae</taxon>
        <taxon>Glomerellales</taxon>
        <taxon>Glomerellaceae</taxon>
        <taxon>Colletotrichum</taxon>
        <taxon>Colletotrichum gloeosporioides species complex</taxon>
    </lineage>
</organism>
<dbReference type="GO" id="GO:0005506">
    <property type="term" value="F:iron ion binding"/>
    <property type="evidence" value="ECO:0007669"/>
    <property type="project" value="InterPro"/>
</dbReference>
<dbReference type="PANTHER" id="PTHR24304:SF2">
    <property type="entry name" value="24-HYDROXYCHOLESTEROL 7-ALPHA-HYDROXYLASE"/>
    <property type="match status" value="1"/>
</dbReference>
<dbReference type="GO" id="GO:0008395">
    <property type="term" value="F:steroid hydroxylase activity"/>
    <property type="evidence" value="ECO:0007669"/>
    <property type="project" value="TreeGrafter"/>
</dbReference>
<feature type="transmembrane region" description="Helical" evidence="5">
    <location>
        <begin position="39"/>
        <end position="56"/>
    </location>
</feature>
<keyword evidence="4" id="KW-0408">Iron</keyword>
<keyword evidence="5" id="KW-1133">Transmembrane helix</keyword>
<name>A0AAD9A3M0_9PEZI</name>
<evidence type="ECO:0000256" key="1">
    <source>
        <dbReference type="ARBA" id="ARBA00010617"/>
    </source>
</evidence>
<keyword evidence="5" id="KW-0472">Membrane</keyword>
<dbReference type="Gene3D" id="1.10.630.10">
    <property type="entry name" value="Cytochrome P450"/>
    <property type="match status" value="1"/>
</dbReference>
<evidence type="ECO:0000256" key="4">
    <source>
        <dbReference type="ARBA" id="ARBA00023004"/>
    </source>
</evidence>
<dbReference type="Proteomes" id="UP001243330">
    <property type="component" value="Unassembled WGS sequence"/>
</dbReference>
<evidence type="ECO:0000256" key="2">
    <source>
        <dbReference type="ARBA" id="ARBA00022617"/>
    </source>
</evidence>
<gene>
    <name evidence="6" type="ORF">CCHR01_16773</name>
</gene>
<evidence type="ECO:0000313" key="6">
    <source>
        <dbReference type="EMBL" id="KAK1840598.1"/>
    </source>
</evidence>
<evidence type="ECO:0000313" key="7">
    <source>
        <dbReference type="Proteomes" id="UP001243330"/>
    </source>
</evidence>
<feature type="transmembrane region" description="Helical" evidence="5">
    <location>
        <begin position="68"/>
        <end position="85"/>
    </location>
</feature>
<protein>
    <submittedName>
        <fullName evidence="6">NACHT and ankyrin domain protein</fullName>
    </submittedName>
</protein>
<evidence type="ECO:0000256" key="5">
    <source>
        <dbReference type="SAM" id="Phobius"/>
    </source>
</evidence>
<accession>A0AAD9A3M0</accession>
<dbReference type="InterPro" id="IPR001128">
    <property type="entry name" value="Cyt_P450"/>
</dbReference>
<sequence length="556" mass="62954">MVALLIYLVFTGVIGSFLIYLKSYHRSYDDFRLPGQVVTPPYALPGLSHVFLILFRTEKYLRDLQSKFNHSVISLSSVLPLYYVLPGEGIKLFWDSQTHLLPSPSLLDSLRVFFGLEADDCKIFNHGNIASYEALINFRTCHTDPSRRIMEHQRKDFAKYLSGRKLQEVMNQYSNNFEKCVFSEGHTATKRALPDLYIFIRDLVFRAEIEALYGEHIFAVCPSLIEDFWAFYDAFPVISRQLPRWLFPSSYRTRDKMKANLHRWKKSISSSPSDVPSDIEKGTSYVHSMIRRHELLGFSDSGIASVLLGYLFVTTANTIPATAWMIFHIVEDRSLCYRLRHELHVETNRGSQLSLKQLQQAPLLNSVYREVLRLHVAGTVGRKAPDHSLDFRNGVKIQPNIPIMSASWLGGLDESFWNTGSTINGIKKHPVEHFWAERFLKYPNDPASGPIKPLSGGSEGLQSDTCKETLHSDASAKLVLSGLQTHWFPFGGGPGKCPGEMLARNTILVSAFSALRLLDIELTDPSVALNLTSKHRSFPFGDHAFSHSVPIMVSIR</sequence>
<dbReference type="InterPro" id="IPR036396">
    <property type="entry name" value="Cyt_P450_sf"/>
</dbReference>
<dbReference type="AlphaFoldDB" id="A0AAD9A3M0"/>
<dbReference type="InterPro" id="IPR050529">
    <property type="entry name" value="CYP450_sterol_14alpha_dmase"/>
</dbReference>
<keyword evidence="2" id="KW-0349">Heme</keyword>
<dbReference type="EMBL" id="JAQOWY010000547">
    <property type="protein sequence ID" value="KAK1840598.1"/>
    <property type="molecule type" value="Genomic_DNA"/>
</dbReference>